<evidence type="ECO:0000313" key="2">
    <source>
        <dbReference type="Proteomes" id="UP000249061"/>
    </source>
</evidence>
<dbReference type="PANTHER" id="PTHR42194:SF1">
    <property type="entry name" value="UPF0276 PROTEIN HI_1600"/>
    <property type="match status" value="1"/>
</dbReference>
<comment type="caution">
    <text evidence="1">The sequence shown here is derived from an EMBL/GenBank/DDBJ whole genome shotgun (WGS) entry which is preliminary data.</text>
</comment>
<dbReference type="PANTHER" id="PTHR42194">
    <property type="entry name" value="UPF0276 PROTEIN HI_1600"/>
    <property type="match status" value="1"/>
</dbReference>
<dbReference type="InterPro" id="IPR007801">
    <property type="entry name" value="MbnB/TglH/ChrH"/>
</dbReference>
<gene>
    <name evidence="1" type="ORF">DI536_27855</name>
</gene>
<dbReference type="InterPro" id="IPR036237">
    <property type="entry name" value="Xyl_isomerase-like_sf"/>
</dbReference>
<dbReference type="Gene3D" id="3.20.20.150">
    <property type="entry name" value="Divalent-metal-dependent TIM barrel enzymes"/>
    <property type="match status" value="1"/>
</dbReference>
<reference evidence="1 2" key="1">
    <citation type="submission" date="2017-08" db="EMBL/GenBank/DDBJ databases">
        <title>Infants hospitalized years apart are colonized by the same room-sourced microbial strains.</title>
        <authorList>
            <person name="Brooks B."/>
            <person name="Olm M.R."/>
            <person name="Firek B.A."/>
            <person name="Baker R."/>
            <person name="Thomas B.C."/>
            <person name="Morowitz M.J."/>
            <person name="Banfield J.F."/>
        </authorList>
    </citation>
    <scope>NUCLEOTIDE SEQUENCE [LARGE SCALE GENOMIC DNA]</scope>
    <source>
        <strain evidence="1">S2_003_000_R2_14</strain>
    </source>
</reference>
<name>A0A2W5SWV6_9BACT</name>
<sequence>MARIEGIGVGLRSSYAAELLSTSRTVDWLEVVPENWMFYGGKRRKLLRELRERYAMAPHSVSLDIGGGGPLDARFIDGLNGLVKELDAPFFSDHVCWSAANGRPLHDLLPLPFTSEAVEQVARRSREAMARVGAPLVLENATFYAHMPGGEMNEAAFMRACVEAGDVELLLDLNNVYVNSKNHGFDARAFIDQMPLNKVRYFHLAGHTVEDDVIIDTHIGPIVDDVWSLYRYALKKAGRLVPTLIEWDQEIPPLDEVIDEVDRARAHAKEALT</sequence>
<organism evidence="1 2">
    <name type="scientific">Archangium gephyra</name>
    <dbReference type="NCBI Taxonomy" id="48"/>
    <lineage>
        <taxon>Bacteria</taxon>
        <taxon>Pseudomonadati</taxon>
        <taxon>Myxococcota</taxon>
        <taxon>Myxococcia</taxon>
        <taxon>Myxococcales</taxon>
        <taxon>Cystobacterineae</taxon>
        <taxon>Archangiaceae</taxon>
        <taxon>Archangium</taxon>
    </lineage>
</organism>
<dbReference type="AlphaFoldDB" id="A0A2W5SWV6"/>
<accession>A0A2W5SWV6</accession>
<evidence type="ECO:0000313" key="1">
    <source>
        <dbReference type="EMBL" id="PZR07272.1"/>
    </source>
</evidence>
<dbReference type="EMBL" id="QFQP01000032">
    <property type="protein sequence ID" value="PZR07272.1"/>
    <property type="molecule type" value="Genomic_DNA"/>
</dbReference>
<dbReference type="Proteomes" id="UP000249061">
    <property type="component" value="Unassembled WGS sequence"/>
</dbReference>
<dbReference type="SUPFAM" id="SSF51658">
    <property type="entry name" value="Xylose isomerase-like"/>
    <property type="match status" value="1"/>
</dbReference>
<dbReference type="Pfam" id="PF05114">
    <property type="entry name" value="MbnB_TglH_ChrH"/>
    <property type="match status" value="1"/>
</dbReference>
<dbReference type="NCBIfam" id="NF003818">
    <property type="entry name" value="PRK05409.1"/>
    <property type="match status" value="1"/>
</dbReference>
<protein>
    <submittedName>
        <fullName evidence="1">Uncharacterized protein</fullName>
    </submittedName>
</protein>
<proteinExistence type="predicted"/>